<organism evidence="1 2">
    <name type="scientific">Araneus ventricosus</name>
    <name type="common">Orbweaver spider</name>
    <name type="synonym">Epeira ventricosa</name>
    <dbReference type="NCBI Taxonomy" id="182803"/>
    <lineage>
        <taxon>Eukaryota</taxon>
        <taxon>Metazoa</taxon>
        <taxon>Ecdysozoa</taxon>
        <taxon>Arthropoda</taxon>
        <taxon>Chelicerata</taxon>
        <taxon>Arachnida</taxon>
        <taxon>Araneae</taxon>
        <taxon>Araneomorphae</taxon>
        <taxon>Entelegynae</taxon>
        <taxon>Araneoidea</taxon>
        <taxon>Araneidae</taxon>
        <taxon>Araneus</taxon>
    </lineage>
</organism>
<proteinExistence type="predicted"/>
<dbReference type="AlphaFoldDB" id="A0A4Y2QEH7"/>
<feature type="non-terminal residue" evidence="1">
    <location>
        <position position="53"/>
    </location>
</feature>
<evidence type="ECO:0000313" key="2">
    <source>
        <dbReference type="Proteomes" id="UP000499080"/>
    </source>
</evidence>
<gene>
    <name evidence="1" type="ORF">AVEN_261530_1</name>
</gene>
<comment type="caution">
    <text evidence="1">The sequence shown here is derived from an EMBL/GenBank/DDBJ whole genome shotgun (WGS) entry which is preliminary data.</text>
</comment>
<sequence length="53" mass="6251">MHRQSELSEITYSRHPHGRSTHEPIVMGAVLRSTSVPNLLSWWTVFQIYRMVQ</sequence>
<accession>A0A4Y2QEH7</accession>
<name>A0A4Y2QEH7_ARAVE</name>
<dbReference type="EMBL" id="BGPR01220705">
    <property type="protein sequence ID" value="GBN61811.1"/>
    <property type="molecule type" value="Genomic_DNA"/>
</dbReference>
<evidence type="ECO:0000313" key="1">
    <source>
        <dbReference type="EMBL" id="GBN61811.1"/>
    </source>
</evidence>
<protein>
    <submittedName>
        <fullName evidence="1">Uncharacterized protein</fullName>
    </submittedName>
</protein>
<keyword evidence="2" id="KW-1185">Reference proteome</keyword>
<dbReference type="Proteomes" id="UP000499080">
    <property type="component" value="Unassembled WGS sequence"/>
</dbReference>
<reference evidence="1 2" key="1">
    <citation type="journal article" date="2019" name="Sci. Rep.">
        <title>Orb-weaving spider Araneus ventricosus genome elucidates the spidroin gene catalogue.</title>
        <authorList>
            <person name="Kono N."/>
            <person name="Nakamura H."/>
            <person name="Ohtoshi R."/>
            <person name="Moran D.A.P."/>
            <person name="Shinohara A."/>
            <person name="Yoshida Y."/>
            <person name="Fujiwara M."/>
            <person name="Mori M."/>
            <person name="Tomita M."/>
            <person name="Arakawa K."/>
        </authorList>
    </citation>
    <scope>NUCLEOTIDE SEQUENCE [LARGE SCALE GENOMIC DNA]</scope>
</reference>